<proteinExistence type="inferred from homology"/>
<dbReference type="PANTHER" id="PTHR43820:SF2">
    <property type="entry name" value="ABC TRANSPORTER ATP-BINDING PROTEIN"/>
    <property type="match status" value="1"/>
</dbReference>
<dbReference type="InterPro" id="IPR017871">
    <property type="entry name" value="ABC_transporter-like_CS"/>
</dbReference>
<dbReference type="SMART" id="SM00382">
    <property type="entry name" value="AAA"/>
    <property type="match status" value="1"/>
</dbReference>
<dbReference type="PROSITE" id="PS00211">
    <property type="entry name" value="ABC_TRANSPORTER_1"/>
    <property type="match status" value="1"/>
</dbReference>
<protein>
    <submittedName>
        <fullName evidence="9">Amino acid/amide ABC transporter ATP-binding protein 2, HAAT family</fullName>
    </submittedName>
</protein>
<sequence length="238" mass="25272">MTAPLLVVAGLRASYGEARVLHGVDLKIGAGEVVALLGRNGAGRSTLAKALVGLVDREGSVRFDGEELGALPTFEIARRGIGYVAERRDVFPTLTVDENLRLGLRPGMGVQRRVARAALDESYARFPMLAARRRTPAGRLSGGEQQMLALVRALLGRPRLLVVDEPTEGLAPRAVADVMDCLRAVSAAGGAVLLIEQRFTIAREVAARAAVMGHGRLVFDGAMQALDTGIVDEWITVG</sequence>
<evidence type="ECO:0000256" key="2">
    <source>
        <dbReference type="ARBA" id="ARBA00022448"/>
    </source>
</evidence>
<organism evidence="9 10">
    <name type="scientific">Trinickia caryophylli</name>
    <name type="common">Paraburkholderia caryophylli</name>
    <dbReference type="NCBI Taxonomy" id="28094"/>
    <lineage>
        <taxon>Bacteria</taxon>
        <taxon>Pseudomonadati</taxon>
        <taxon>Pseudomonadota</taxon>
        <taxon>Betaproteobacteria</taxon>
        <taxon>Burkholderiales</taxon>
        <taxon>Burkholderiaceae</taxon>
        <taxon>Trinickia</taxon>
    </lineage>
</organism>
<dbReference type="RefSeq" id="WP_085227066.1">
    <property type="nucleotide sequence ID" value="NZ_BSQD01000005.1"/>
</dbReference>
<name>A0A1X7E145_TRICW</name>
<keyword evidence="10" id="KW-1185">Reference proteome</keyword>
<evidence type="ECO:0000313" key="10">
    <source>
        <dbReference type="Proteomes" id="UP000192911"/>
    </source>
</evidence>
<dbReference type="GeneID" id="95551541"/>
<evidence type="ECO:0000259" key="8">
    <source>
        <dbReference type="PROSITE" id="PS50893"/>
    </source>
</evidence>
<dbReference type="InterPro" id="IPR027417">
    <property type="entry name" value="P-loop_NTPase"/>
</dbReference>
<dbReference type="GO" id="GO:0015807">
    <property type="term" value="P:L-amino acid transport"/>
    <property type="evidence" value="ECO:0007669"/>
    <property type="project" value="TreeGrafter"/>
</dbReference>
<keyword evidence="3" id="KW-1003">Cell membrane</keyword>
<keyword evidence="7" id="KW-0029">Amino-acid transport</keyword>
<evidence type="ECO:0000256" key="6">
    <source>
        <dbReference type="ARBA" id="ARBA00022840"/>
    </source>
</evidence>
<dbReference type="Proteomes" id="UP000192911">
    <property type="component" value="Unassembled WGS sequence"/>
</dbReference>
<evidence type="ECO:0000256" key="7">
    <source>
        <dbReference type="ARBA" id="ARBA00022970"/>
    </source>
</evidence>
<dbReference type="EMBL" id="FXAH01000004">
    <property type="protein sequence ID" value="SMF25069.1"/>
    <property type="molecule type" value="Genomic_DNA"/>
</dbReference>
<dbReference type="GO" id="GO:0005524">
    <property type="term" value="F:ATP binding"/>
    <property type="evidence" value="ECO:0007669"/>
    <property type="project" value="UniProtKB-KW"/>
</dbReference>
<dbReference type="STRING" id="28094.SAMN06295900_104309"/>
<gene>
    <name evidence="9" type="ORF">SAMN06295900_104309</name>
</gene>
<evidence type="ECO:0000256" key="3">
    <source>
        <dbReference type="ARBA" id="ARBA00022475"/>
    </source>
</evidence>
<keyword evidence="4" id="KW-0997">Cell inner membrane</keyword>
<evidence type="ECO:0000256" key="1">
    <source>
        <dbReference type="ARBA" id="ARBA00005417"/>
    </source>
</evidence>
<dbReference type="InterPro" id="IPR003593">
    <property type="entry name" value="AAA+_ATPase"/>
</dbReference>
<keyword evidence="4" id="KW-0472">Membrane</keyword>
<dbReference type="OrthoDB" id="8939629at2"/>
<dbReference type="PANTHER" id="PTHR43820">
    <property type="entry name" value="HIGH-AFFINITY BRANCHED-CHAIN AMINO ACID TRANSPORT ATP-BINDING PROTEIN LIVF"/>
    <property type="match status" value="1"/>
</dbReference>
<dbReference type="InterPro" id="IPR003439">
    <property type="entry name" value="ABC_transporter-like_ATP-bd"/>
</dbReference>
<dbReference type="Pfam" id="PF00005">
    <property type="entry name" value="ABC_tran"/>
    <property type="match status" value="1"/>
</dbReference>
<dbReference type="PROSITE" id="PS50893">
    <property type="entry name" value="ABC_TRANSPORTER_2"/>
    <property type="match status" value="1"/>
</dbReference>
<dbReference type="InterPro" id="IPR052156">
    <property type="entry name" value="BCAA_Transport_ATP-bd_LivF"/>
</dbReference>
<dbReference type="Gene3D" id="3.40.50.300">
    <property type="entry name" value="P-loop containing nucleotide triphosphate hydrolases"/>
    <property type="match status" value="1"/>
</dbReference>
<keyword evidence="6 9" id="KW-0067">ATP-binding</keyword>
<evidence type="ECO:0000256" key="4">
    <source>
        <dbReference type="ARBA" id="ARBA00022519"/>
    </source>
</evidence>
<reference evidence="10" key="1">
    <citation type="submission" date="2017-04" db="EMBL/GenBank/DDBJ databases">
        <authorList>
            <person name="Varghese N."/>
            <person name="Submissions S."/>
        </authorList>
    </citation>
    <scope>NUCLEOTIDE SEQUENCE [LARGE SCALE GENOMIC DNA]</scope>
    <source>
        <strain evidence="10">Ballard 720</strain>
    </source>
</reference>
<dbReference type="AlphaFoldDB" id="A0A1X7E145"/>
<evidence type="ECO:0000313" key="9">
    <source>
        <dbReference type="EMBL" id="SMF25069.1"/>
    </source>
</evidence>
<dbReference type="GO" id="GO:0016887">
    <property type="term" value="F:ATP hydrolysis activity"/>
    <property type="evidence" value="ECO:0007669"/>
    <property type="project" value="InterPro"/>
</dbReference>
<dbReference type="CDD" id="cd03224">
    <property type="entry name" value="ABC_TM1139_LivF_branched"/>
    <property type="match status" value="1"/>
</dbReference>
<accession>A0A1X7E145</accession>
<keyword evidence="2" id="KW-0813">Transport</keyword>
<dbReference type="GO" id="GO:0015658">
    <property type="term" value="F:branched-chain amino acid transmembrane transporter activity"/>
    <property type="evidence" value="ECO:0007669"/>
    <property type="project" value="TreeGrafter"/>
</dbReference>
<keyword evidence="5" id="KW-0547">Nucleotide-binding</keyword>
<evidence type="ECO:0000256" key="5">
    <source>
        <dbReference type="ARBA" id="ARBA00022741"/>
    </source>
</evidence>
<feature type="domain" description="ABC transporter" evidence="8">
    <location>
        <begin position="6"/>
        <end position="237"/>
    </location>
</feature>
<comment type="similarity">
    <text evidence="1">Belongs to the ABC transporter superfamily.</text>
</comment>
<dbReference type="SUPFAM" id="SSF52540">
    <property type="entry name" value="P-loop containing nucleoside triphosphate hydrolases"/>
    <property type="match status" value="1"/>
</dbReference>